<reference evidence="12 13" key="1">
    <citation type="submission" date="2015-01" db="EMBL/GenBank/DDBJ databases">
        <title>Genome sequence of the anaerobic bacterium Geobacter soli GSS01, a dissimilatory Fe(III) reducer from soil.</title>
        <authorList>
            <person name="Yang G."/>
            <person name="Zhou S."/>
        </authorList>
    </citation>
    <scope>NUCLEOTIDE SEQUENCE [LARGE SCALE GENOMIC DNA]</scope>
    <source>
        <strain evidence="12 13">GSS01</strain>
    </source>
</reference>
<dbReference type="InterPro" id="IPR023000">
    <property type="entry name" value="Shikimate_kinase_CS"/>
</dbReference>
<comment type="subunit">
    <text evidence="11">Monomer.</text>
</comment>
<dbReference type="Gene3D" id="3.40.50.300">
    <property type="entry name" value="P-loop containing nucleotide triphosphate hydrolases"/>
    <property type="match status" value="1"/>
</dbReference>
<dbReference type="GO" id="GO:0009423">
    <property type="term" value="P:chorismate biosynthetic process"/>
    <property type="evidence" value="ECO:0007669"/>
    <property type="project" value="UniProtKB-UniRule"/>
</dbReference>
<keyword evidence="7 11" id="KW-0418">Kinase</keyword>
<dbReference type="CDD" id="cd00464">
    <property type="entry name" value="SK"/>
    <property type="match status" value="1"/>
</dbReference>
<evidence type="ECO:0000256" key="1">
    <source>
        <dbReference type="ARBA" id="ARBA00004842"/>
    </source>
</evidence>
<evidence type="ECO:0000256" key="3">
    <source>
        <dbReference type="ARBA" id="ARBA00012154"/>
    </source>
</evidence>
<dbReference type="InterPro" id="IPR031322">
    <property type="entry name" value="Shikimate/glucono_kinase"/>
</dbReference>
<keyword evidence="6 11" id="KW-0547">Nucleotide-binding</keyword>
<evidence type="ECO:0000256" key="8">
    <source>
        <dbReference type="ARBA" id="ARBA00022840"/>
    </source>
</evidence>
<comment type="catalytic activity">
    <reaction evidence="10 11">
        <text>shikimate + ATP = 3-phosphoshikimate + ADP + H(+)</text>
        <dbReference type="Rhea" id="RHEA:13121"/>
        <dbReference type="ChEBI" id="CHEBI:15378"/>
        <dbReference type="ChEBI" id="CHEBI:30616"/>
        <dbReference type="ChEBI" id="CHEBI:36208"/>
        <dbReference type="ChEBI" id="CHEBI:145989"/>
        <dbReference type="ChEBI" id="CHEBI:456216"/>
        <dbReference type="EC" id="2.7.1.71"/>
    </reaction>
</comment>
<keyword evidence="9 11" id="KW-0057">Aromatic amino acid biosynthesis</keyword>
<evidence type="ECO:0000313" key="13">
    <source>
        <dbReference type="Proteomes" id="UP000031433"/>
    </source>
</evidence>
<comment type="function">
    <text evidence="11">Catalyzes the specific phosphorylation of the 3-hydroxyl group of shikimic acid using ATP as a cosubstrate.</text>
</comment>
<proteinExistence type="inferred from homology"/>
<dbReference type="GO" id="GO:0009073">
    <property type="term" value="P:aromatic amino acid family biosynthetic process"/>
    <property type="evidence" value="ECO:0007669"/>
    <property type="project" value="UniProtKB-KW"/>
</dbReference>
<dbReference type="EC" id="2.7.1.71" evidence="3 11"/>
<comment type="caution">
    <text evidence="11">Lacks conserved residue(s) required for the propagation of feature annotation.</text>
</comment>
<feature type="binding site" evidence="11">
    <location>
        <position position="69"/>
    </location>
    <ligand>
        <name>substrate</name>
    </ligand>
</feature>
<evidence type="ECO:0000256" key="10">
    <source>
        <dbReference type="ARBA" id="ARBA00048567"/>
    </source>
</evidence>
<keyword evidence="11" id="KW-0963">Cytoplasm</keyword>
<evidence type="ECO:0000256" key="11">
    <source>
        <dbReference type="HAMAP-Rule" id="MF_00109"/>
    </source>
</evidence>
<keyword evidence="8 11" id="KW-0067">ATP-binding</keyword>
<comment type="caution">
    <text evidence="12">The sequence shown here is derived from an EMBL/GenBank/DDBJ whole genome shotgun (WGS) entry which is preliminary data.</text>
</comment>
<dbReference type="Pfam" id="PF01202">
    <property type="entry name" value="SKI"/>
    <property type="match status" value="1"/>
</dbReference>
<feature type="binding site" evidence="11">
    <location>
        <begin position="23"/>
        <end position="28"/>
    </location>
    <ligand>
        <name>ATP</name>
        <dbReference type="ChEBI" id="CHEBI:30616"/>
    </ligand>
</feature>
<dbReference type="PROSITE" id="PS01128">
    <property type="entry name" value="SHIKIMATE_KINASE"/>
    <property type="match status" value="1"/>
</dbReference>
<comment type="cofactor">
    <cofactor evidence="11">
        <name>Mg(2+)</name>
        <dbReference type="ChEBI" id="CHEBI:18420"/>
    </cofactor>
    <text evidence="11">Binds 1 Mg(2+) ion per subunit.</text>
</comment>
<keyword evidence="11" id="KW-0479">Metal-binding</keyword>
<comment type="similarity">
    <text evidence="2 11">Belongs to the shikimate kinase family.</text>
</comment>
<feature type="binding site" evidence="11">
    <location>
        <position position="91"/>
    </location>
    <ligand>
        <name>substrate</name>
    </ligand>
</feature>
<dbReference type="UniPathway" id="UPA00053">
    <property type="reaction ID" value="UER00088"/>
</dbReference>
<dbReference type="GO" id="GO:0005524">
    <property type="term" value="F:ATP binding"/>
    <property type="evidence" value="ECO:0007669"/>
    <property type="project" value="UniProtKB-UniRule"/>
</dbReference>
<feature type="binding site" evidence="11">
    <location>
        <position position="129"/>
    </location>
    <ligand>
        <name>ATP</name>
        <dbReference type="ChEBI" id="CHEBI:30616"/>
    </ligand>
</feature>
<protein>
    <recommendedName>
        <fullName evidence="3 11">Shikimate kinase</fullName>
        <shortName evidence="11">SK</shortName>
        <ecNumber evidence="3 11">2.7.1.71</ecNumber>
    </recommendedName>
</protein>
<dbReference type="InterPro" id="IPR000623">
    <property type="entry name" value="Shikimate_kinase/TSH1"/>
</dbReference>
<organism evidence="12 13">
    <name type="scientific">Geobacter soli</name>
    <dbReference type="NCBI Taxonomy" id="1510391"/>
    <lineage>
        <taxon>Bacteria</taxon>
        <taxon>Pseudomonadati</taxon>
        <taxon>Thermodesulfobacteriota</taxon>
        <taxon>Desulfuromonadia</taxon>
        <taxon>Geobacterales</taxon>
        <taxon>Geobacteraceae</taxon>
        <taxon>Geobacter</taxon>
    </lineage>
</organism>
<evidence type="ECO:0000256" key="6">
    <source>
        <dbReference type="ARBA" id="ARBA00022741"/>
    </source>
</evidence>
<dbReference type="GO" id="GO:0004765">
    <property type="term" value="F:shikimate kinase activity"/>
    <property type="evidence" value="ECO:0007669"/>
    <property type="project" value="UniProtKB-UniRule"/>
</dbReference>
<dbReference type="GO" id="GO:0000287">
    <property type="term" value="F:magnesium ion binding"/>
    <property type="evidence" value="ECO:0007669"/>
    <property type="project" value="UniProtKB-UniRule"/>
</dbReference>
<dbReference type="Proteomes" id="UP000031433">
    <property type="component" value="Unassembled WGS sequence"/>
</dbReference>
<keyword evidence="5 11" id="KW-0808">Transferase</keyword>
<gene>
    <name evidence="11" type="primary">aroK</name>
    <name evidence="12" type="ORF">SE37_04525</name>
</gene>
<name>A0A0C1QMV3_9BACT</name>
<dbReference type="PANTHER" id="PTHR21087">
    <property type="entry name" value="SHIKIMATE KINASE"/>
    <property type="match status" value="1"/>
</dbReference>
<comment type="subcellular location">
    <subcellularLocation>
        <location evidence="11">Cytoplasm</location>
    </subcellularLocation>
</comment>
<accession>A0A0C1QMV3</accession>
<dbReference type="AlphaFoldDB" id="A0A0C1QMV3"/>
<evidence type="ECO:0000256" key="7">
    <source>
        <dbReference type="ARBA" id="ARBA00022777"/>
    </source>
</evidence>
<dbReference type="SUPFAM" id="SSF52540">
    <property type="entry name" value="P-loop containing nucleoside triphosphate hydrolases"/>
    <property type="match status" value="1"/>
</dbReference>
<dbReference type="InterPro" id="IPR027417">
    <property type="entry name" value="P-loop_NTPase"/>
</dbReference>
<keyword evidence="11" id="KW-0460">Magnesium</keyword>
<feature type="binding site" evidence="11">
    <location>
        <position position="27"/>
    </location>
    <ligand>
        <name>Mg(2+)</name>
        <dbReference type="ChEBI" id="CHEBI:18420"/>
    </ligand>
</feature>
<sequence length="181" mass="19638">MRGIWSISVPSDGRNVVLTGFMGTGKSTVGKLLAKRLGYCFSDLDALIVGRAGISINEIFERYGEQRFRELETEAIRFLCGVSGRVVATGGGAVIAPRNRELLRKAGLVVNLTASLEVILCRLKGDRERPLLKSNNTPEALAALMAGREDAYADADLRIDTAGKSVEDVVTEIATFVREHQ</sequence>
<dbReference type="RefSeq" id="WP_039644047.1">
    <property type="nucleotide sequence ID" value="NZ_JXBL01000001.1"/>
</dbReference>
<evidence type="ECO:0000256" key="9">
    <source>
        <dbReference type="ARBA" id="ARBA00023141"/>
    </source>
</evidence>
<dbReference type="GO" id="GO:0008652">
    <property type="term" value="P:amino acid biosynthetic process"/>
    <property type="evidence" value="ECO:0007669"/>
    <property type="project" value="UniProtKB-KW"/>
</dbReference>
<dbReference type="PANTHER" id="PTHR21087:SF16">
    <property type="entry name" value="SHIKIMATE KINASE 1, CHLOROPLASTIC"/>
    <property type="match status" value="1"/>
</dbReference>
<dbReference type="HAMAP" id="MF_00109">
    <property type="entry name" value="Shikimate_kinase"/>
    <property type="match status" value="1"/>
</dbReference>
<feature type="binding site" evidence="11">
    <location>
        <position position="45"/>
    </location>
    <ligand>
        <name>substrate</name>
    </ligand>
</feature>
<evidence type="ECO:0000313" key="12">
    <source>
        <dbReference type="EMBL" id="KIE41942.1"/>
    </source>
</evidence>
<dbReference type="PRINTS" id="PR01100">
    <property type="entry name" value="SHIKIMTKNASE"/>
</dbReference>
<dbReference type="GO" id="GO:0005829">
    <property type="term" value="C:cytosol"/>
    <property type="evidence" value="ECO:0007669"/>
    <property type="project" value="TreeGrafter"/>
</dbReference>
<evidence type="ECO:0000256" key="4">
    <source>
        <dbReference type="ARBA" id="ARBA00022605"/>
    </source>
</evidence>
<keyword evidence="13" id="KW-1185">Reference proteome</keyword>
<keyword evidence="4 11" id="KW-0028">Amino-acid biosynthesis</keyword>
<feature type="binding site" evidence="11">
    <location>
        <position position="148"/>
    </location>
    <ligand>
        <name>substrate</name>
    </ligand>
</feature>
<dbReference type="EMBL" id="JXBL01000001">
    <property type="protein sequence ID" value="KIE41942.1"/>
    <property type="molecule type" value="Genomic_DNA"/>
</dbReference>
<evidence type="ECO:0000256" key="5">
    <source>
        <dbReference type="ARBA" id="ARBA00022679"/>
    </source>
</evidence>
<evidence type="ECO:0000256" key="2">
    <source>
        <dbReference type="ARBA" id="ARBA00006997"/>
    </source>
</evidence>
<comment type="pathway">
    <text evidence="1 11">Metabolic intermediate biosynthesis; chorismate biosynthesis; chorismate from D-erythrose 4-phosphate and phosphoenolpyruvate: step 5/7.</text>
</comment>